<comment type="subcellular location">
    <subcellularLocation>
        <location evidence="1">Cell membrane</location>
        <topology evidence="1">Multi-pass membrane protein</topology>
    </subcellularLocation>
</comment>
<evidence type="ECO:0000313" key="10">
    <source>
        <dbReference type="EMBL" id="MBC5579964.1"/>
    </source>
</evidence>
<dbReference type="Pfam" id="PF02687">
    <property type="entry name" value="FtsX"/>
    <property type="match status" value="1"/>
</dbReference>
<feature type="transmembrane region" description="Helical" evidence="7">
    <location>
        <begin position="325"/>
        <end position="348"/>
    </location>
</feature>
<dbReference type="GO" id="GO:0005886">
    <property type="term" value="C:plasma membrane"/>
    <property type="evidence" value="ECO:0007669"/>
    <property type="project" value="UniProtKB-SubCell"/>
</dbReference>
<dbReference type="AlphaFoldDB" id="A0A923I559"/>
<name>A0A923I559_9FIRM</name>
<protein>
    <submittedName>
        <fullName evidence="10">ABC transporter permease</fullName>
    </submittedName>
</protein>
<evidence type="ECO:0000256" key="3">
    <source>
        <dbReference type="ARBA" id="ARBA00022692"/>
    </source>
</evidence>
<feature type="domain" description="ABC3 transporter permease C-terminal" evidence="8">
    <location>
        <begin position="276"/>
        <end position="389"/>
    </location>
</feature>
<dbReference type="PANTHER" id="PTHR30572">
    <property type="entry name" value="MEMBRANE COMPONENT OF TRANSPORTER-RELATED"/>
    <property type="match status" value="1"/>
</dbReference>
<dbReference type="InterPro" id="IPR050250">
    <property type="entry name" value="Macrolide_Exporter_MacB"/>
</dbReference>
<evidence type="ECO:0000256" key="5">
    <source>
        <dbReference type="ARBA" id="ARBA00023136"/>
    </source>
</evidence>
<dbReference type="RefSeq" id="WP_186886342.1">
    <property type="nucleotide sequence ID" value="NZ_JACONZ010000001.1"/>
</dbReference>
<keyword evidence="11" id="KW-1185">Reference proteome</keyword>
<evidence type="ECO:0000313" key="11">
    <source>
        <dbReference type="Proteomes" id="UP000659630"/>
    </source>
</evidence>
<accession>A0A923I559</accession>
<evidence type="ECO:0000256" key="7">
    <source>
        <dbReference type="SAM" id="Phobius"/>
    </source>
</evidence>
<feature type="transmembrane region" description="Helical" evidence="7">
    <location>
        <begin position="272"/>
        <end position="297"/>
    </location>
</feature>
<feature type="transmembrane region" description="Helical" evidence="7">
    <location>
        <begin position="360"/>
        <end position="379"/>
    </location>
</feature>
<comment type="similarity">
    <text evidence="6">Belongs to the ABC-4 integral membrane protein family.</text>
</comment>
<keyword evidence="5 7" id="KW-0472">Membrane</keyword>
<proteinExistence type="inferred from homology"/>
<evidence type="ECO:0000256" key="1">
    <source>
        <dbReference type="ARBA" id="ARBA00004651"/>
    </source>
</evidence>
<dbReference type="InterPro" id="IPR025857">
    <property type="entry name" value="MacB_PCD"/>
</dbReference>
<gene>
    <name evidence="10" type="ORF">H8S23_00415</name>
</gene>
<keyword evidence="3 7" id="KW-0812">Transmembrane</keyword>
<evidence type="ECO:0000259" key="8">
    <source>
        <dbReference type="Pfam" id="PF02687"/>
    </source>
</evidence>
<keyword evidence="4 7" id="KW-1133">Transmembrane helix</keyword>
<evidence type="ECO:0000256" key="4">
    <source>
        <dbReference type="ARBA" id="ARBA00022989"/>
    </source>
</evidence>
<evidence type="ECO:0000259" key="9">
    <source>
        <dbReference type="Pfam" id="PF12704"/>
    </source>
</evidence>
<feature type="domain" description="MacB-like periplasmic core" evidence="9">
    <location>
        <begin position="22"/>
        <end position="238"/>
    </location>
</feature>
<reference evidence="10" key="1">
    <citation type="submission" date="2020-08" db="EMBL/GenBank/DDBJ databases">
        <title>Genome public.</title>
        <authorList>
            <person name="Liu C."/>
            <person name="Sun Q."/>
        </authorList>
    </citation>
    <scope>NUCLEOTIDE SEQUENCE</scope>
    <source>
        <strain evidence="10">BX8</strain>
    </source>
</reference>
<keyword evidence="2" id="KW-1003">Cell membrane</keyword>
<feature type="transmembrane region" description="Helical" evidence="7">
    <location>
        <begin position="21"/>
        <end position="43"/>
    </location>
</feature>
<dbReference type="PANTHER" id="PTHR30572:SF4">
    <property type="entry name" value="ABC TRANSPORTER PERMEASE YTRF"/>
    <property type="match status" value="1"/>
</dbReference>
<dbReference type="EMBL" id="JACONZ010000001">
    <property type="protein sequence ID" value="MBC5579964.1"/>
    <property type="molecule type" value="Genomic_DNA"/>
</dbReference>
<evidence type="ECO:0000256" key="6">
    <source>
        <dbReference type="ARBA" id="ARBA00038076"/>
    </source>
</evidence>
<dbReference type="Proteomes" id="UP000659630">
    <property type="component" value="Unassembled WGS sequence"/>
</dbReference>
<sequence length="396" mass="41667">MKKKLGLFAAELKSEFAPYRTAALSIAIAITAIVIVSAISGVGSSLIDTELSSLGLDGVALSAAEKTDRNQMTAALYEQLKTVSGVKDSTPVVMDSGAYELGAKTGNAFFWGIAPKAENIVTLELLHGRMIGSEEVLGARKVCIVDEKIAQDAYQRTNIVGKTIRLTINGVTDGYTVIGVVKAGSSLLNGLTGSVMPNFVYLPYSTLSFFSAKEGFDQIIFTAFQPEGLDEVKEALTAALRGLTQGEESTFVLNDLAAQRDSIDRIVTVASAALALIAGISLVVGGLAVSSSVGTAVHTRRREIGIKKSLGAPPSVIVKEFLAEILFTALGAALLGTLISGLLCWLLLAMFRLPLQMDLPLLLGGIFATIGLSILFGVFPALRAARMKPVDALRGE</sequence>
<organism evidence="10 11">
    <name type="scientific">Anaerofilum hominis</name>
    <dbReference type="NCBI Taxonomy" id="2763016"/>
    <lineage>
        <taxon>Bacteria</taxon>
        <taxon>Bacillati</taxon>
        <taxon>Bacillota</taxon>
        <taxon>Clostridia</taxon>
        <taxon>Eubacteriales</taxon>
        <taxon>Oscillospiraceae</taxon>
        <taxon>Anaerofilum</taxon>
    </lineage>
</organism>
<dbReference type="Pfam" id="PF12704">
    <property type="entry name" value="MacB_PCD"/>
    <property type="match status" value="1"/>
</dbReference>
<comment type="caution">
    <text evidence="10">The sequence shown here is derived from an EMBL/GenBank/DDBJ whole genome shotgun (WGS) entry which is preliminary data.</text>
</comment>
<evidence type="ECO:0000256" key="2">
    <source>
        <dbReference type="ARBA" id="ARBA00022475"/>
    </source>
</evidence>
<dbReference type="GO" id="GO:0022857">
    <property type="term" value="F:transmembrane transporter activity"/>
    <property type="evidence" value="ECO:0007669"/>
    <property type="project" value="TreeGrafter"/>
</dbReference>
<dbReference type="InterPro" id="IPR003838">
    <property type="entry name" value="ABC3_permease_C"/>
</dbReference>